<organism evidence="2 3">
    <name type="scientific">Symbiodinium natans</name>
    <dbReference type="NCBI Taxonomy" id="878477"/>
    <lineage>
        <taxon>Eukaryota</taxon>
        <taxon>Sar</taxon>
        <taxon>Alveolata</taxon>
        <taxon>Dinophyceae</taxon>
        <taxon>Suessiales</taxon>
        <taxon>Symbiodiniaceae</taxon>
        <taxon>Symbiodinium</taxon>
    </lineage>
</organism>
<sequence>MWLIGTGQTARRVSSNVEDGLGLHLSQLLQHNGGTSTAPDSHEAMSPPPPPLLFASCKVTPLSPKPAWVPVPMRAALNLMSALERSCTRWSSWASSAHG</sequence>
<comment type="caution">
    <text evidence="2">The sequence shown here is derived from an EMBL/GenBank/DDBJ whole genome shotgun (WGS) entry which is preliminary data.</text>
</comment>
<dbReference type="AlphaFoldDB" id="A0A812K2Y9"/>
<dbReference type="Proteomes" id="UP000604046">
    <property type="component" value="Unassembled WGS sequence"/>
</dbReference>
<reference evidence="2" key="1">
    <citation type="submission" date="2021-02" db="EMBL/GenBank/DDBJ databases">
        <authorList>
            <person name="Dougan E. K."/>
            <person name="Rhodes N."/>
            <person name="Thang M."/>
            <person name="Chan C."/>
        </authorList>
    </citation>
    <scope>NUCLEOTIDE SEQUENCE</scope>
</reference>
<evidence type="ECO:0000256" key="1">
    <source>
        <dbReference type="SAM" id="MobiDB-lite"/>
    </source>
</evidence>
<keyword evidence="3" id="KW-1185">Reference proteome</keyword>
<name>A0A812K2Y9_9DINO</name>
<dbReference type="EMBL" id="CAJNDS010000522">
    <property type="protein sequence ID" value="CAE7214678.1"/>
    <property type="molecule type" value="Genomic_DNA"/>
</dbReference>
<proteinExistence type="predicted"/>
<gene>
    <name evidence="2" type="ORF">SNAT2548_LOCUS7473</name>
</gene>
<evidence type="ECO:0000313" key="2">
    <source>
        <dbReference type="EMBL" id="CAE7214678.1"/>
    </source>
</evidence>
<evidence type="ECO:0000313" key="3">
    <source>
        <dbReference type="Proteomes" id="UP000604046"/>
    </source>
</evidence>
<accession>A0A812K2Y9</accession>
<feature type="region of interest" description="Disordered" evidence="1">
    <location>
        <begin position="29"/>
        <end position="50"/>
    </location>
</feature>
<protein>
    <submittedName>
        <fullName evidence="2">Uncharacterized protein</fullName>
    </submittedName>
</protein>